<organism evidence="2 3">
    <name type="scientific">Rhizophagus irregularis</name>
    <dbReference type="NCBI Taxonomy" id="588596"/>
    <lineage>
        <taxon>Eukaryota</taxon>
        <taxon>Fungi</taxon>
        <taxon>Fungi incertae sedis</taxon>
        <taxon>Mucoromycota</taxon>
        <taxon>Glomeromycotina</taxon>
        <taxon>Glomeromycetes</taxon>
        <taxon>Glomerales</taxon>
        <taxon>Glomeraceae</taxon>
        <taxon>Rhizophagus</taxon>
    </lineage>
</organism>
<evidence type="ECO:0000313" key="4">
    <source>
        <dbReference type="Proteomes" id="UP000232722"/>
    </source>
</evidence>
<reference evidence="2 3" key="3">
    <citation type="submission" date="2017-10" db="EMBL/GenBank/DDBJ databases">
        <title>Extensive intraspecific genome diversity in a model arbuscular mycorrhizal fungus.</title>
        <authorList>
            <person name="Chen E.C.H."/>
            <person name="Morin E."/>
            <person name="Baudet D."/>
            <person name="Noel J."/>
            <person name="Ndikumana S."/>
            <person name="Charron P."/>
            <person name="St-Onge C."/>
            <person name="Giorgi J."/>
            <person name="Grigoriev I.V."/>
            <person name="Roux C."/>
            <person name="Martin F.M."/>
            <person name="Corradi N."/>
        </authorList>
    </citation>
    <scope>NUCLEOTIDE SEQUENCE [LARGE SCALE GENOMIC DNA]</scope>
    <source>
        <strain evidence="2 3">A1</strain>
    </source>
</reference>
<dbReference type="VEuPathDB" id="FungiDB:RhiirA1_398566"/>
<dbReference type="EMBL" id="LLXJ01001828">
    <property type="protein sequence ID" value="PKC00593.1"/>
    <property type="molecule type" value="Genomic_DNA"/>
</dbReference>
<evidence type="ECO:0000313" key="2">
    <source>
        <dbReference type="EMBL" id="PKC61244.1"/>
    </source>
</evidence>
<sequence>MYVCKENENDKYRSDDHSMKWFQKQEEQEVTVHNKQCITLSRLRGKVVYLYDTINDKWSIKFLIGLDGKKVIIFGGKGNTMNTTMKSEKLNQLKFYLVLLTGHVTRPDLKAQVGFNNFYDPMTRMTRPG</sequence>
<gene>
    <name evidence="2" type="ORF">RhiirA1_398566</name>
    <name evidence="1" type="ORF">RhiirA5_382346</name>
</gene>
<reference evidence="1 4" key="1">
    <citation type="submission" date="2016-04" db="EMBL/GenBank/DDBJ databases">
        <title>Genome analyses suggest a sexual origin of heterokaryosis in a supposedly ancient asexual fungus.</title>
        <authorList>
            <person name="Ropars J."/>
            <person name="Sedzielewska K."/>
            <person name="Noel J."/>
            <person name="Charron P."/>
            <person name="Farinelli L."/>
            <person name="Marton T."/>
            <person name="Kruger M."/>
            <person name="Pelin A."/>
            <person name="Brachmann A."/>
            <person name="Corradi N."/>
        </authorList>
    </citation>
    <scope>NUCLEOTIDE SEQUENCE [LARGE SCALE GENOMIC DNA]</scope>
    <source>
        <strain evidence="1 4">A5</strain>
    </source>
</reference>
<dbReference type="Proteomes" id="UP000232722">
    <property type="component" value="Unassembled WGS sequence"/>
</dbReference>
<dbReference type="Proteomes" id="UP000232688">
    <property type="component" value="Unassembled WGS sequence"/>
</dbReference>
<reference evidence="2 3" key="4">
    <citation type="submission" date="2017-10" db="EMBL/GenBank/DDBJ databases">
        <title>Genome analyses suggest a sexual origin of heterokaryosis in a supposedly ancient asexual fungus.</title>
        <authorList>
            <person name="Corradi N."/>
            <person name="Sedzielewska K."/>
            <person name="Noel J."/>
            <person name="Charron P."/>
            <person name="Farinelli L."/>
            <person name="Marton T."/>
            <person name="Kruger M."/>
            <person name="Pelin A."/>
            <person name="Brachmann A."/>
            <person name="Corradi N."/>
        </authorList>
    </citation>
    <scope>NUCLEOTIDE SEQUENCE [LARGE SCALE GENOMIC DNA]</scope>
    <source>
        <strain evidence="2 3">A1</strain>
    </source>
</reference>
<dbReference type="AlphaFoldDB" id="A0A2N0RD60"/>
<proteinExistence type="predicted"/>
<reference evidence="1 4" key="2">
    <citation type="submission" date="2017-09" db="EMBL/GenBank/DDBJ databases">
        <title>Extensive intraspecific genome diversity in a model arbuscular mycorrhizal fungus.</title>
        <authorList>
            <person name="Chen E.C."/>
            <person name="Morin E."/>
            <person name="Beaudet D."/>
            <person name="Noel J."/>
            <person name="Ndikumana S."/>
            <person name="Charron P."/>
            <person name="St-Onge C."/>
            <person name="Giorgi J."/>
            <person name="Grigoriev I.V."/>
            <person name="Roux C."/>
            <person name="Martin F.M."/>
            <person name="Corradi N."/>
        </authorList>
    </citation>
    <scope>NUCLEOTIDE SEQUENCE [LARGE SCALE GENOMIC DNA]</scope>
    <source>
        <strain evidence="1 4">A5</strain>
    </source>
</reference>
<accession>A0A2N0RD60</accession>
<dbReference type="EMBL" id="LLXH01001015">
    <property type="protein sequence ID" value="PKC61244.1"/>
    <property type="molecule type" value="Genomic_DNA"/>
</dbReference>
<evidence type="ECO:0000313" key="1">
    <source>
        <dbReference type="EMBL" id="PKC00593.1"/>
    </source>
</evidence>
<protein>
    <submittedName>
        <fullName evidence="2">Uncharacterized protein</fullName>
    </submittedName>
</protein>
<name>A0A2N0RD60_9GLOM</name>
<comment type="caution">
    <text evidence="2">The sequence shown here is derived from an EMBL/GenBank/DDBJ whole genome shotgun (WGS) entry which is preliminary data.</text>
</comment>
<evidence type="ECO:0000313" key="3">
    <source>
        <dbReference type="Proteomes" id="UP000232688"/>
    </source>
</evidence>